<evidence type="ECO:0000256" key="1">
    <source>
        <dbReference type="SAM" id="MobiDB-lite"/>
    </source>
</evidence>
<organism evidence="2 3">
    <name type="scientific">Periconia macrospinosa</name>
    <dbReference type="NCBI Taxonomy" id="97972"/>
    <lineage>
        <taxon>Eukaryota</taxon>
        <taxon>Fungi</taxon>
        <taxon>Dikarya</taxon>
        <taxon>Ascomycota</taxon>
        <taxon>Pezizomycotina</taxon>
        <taxon>Dothideomycetes</taxon>
        <taxon>Pleosporomycetidae</taxon>
        <taxon>Pleosporales</taxon>
        <taxon>Massarineae</taxon>
        <taxon>Periconiaceae</taxon>
        <taxon>Periconia</taxon>
    </lineage>
</organism>
<evidence type="ECO:0000313" key="2">
    <source>
        <dbReference type="EMBL" id="PVI05308.1"/>
    </source>
</evidence>
<feature type="compositionally biased region" description="Polar residues" evidence="1">
    <location>
        <begin position="22"/>
        <end position="34"/>
    </location>
</feature>
<keyword evidence="3" id="KW-1185">Reference proteome</keyword>
<dbReference type="OrthoDB" id="5372935at2759"/>
<dbReference type="AlphaFoldDB" id="A0A2V1E425"/>
<proteinExistence type="predicted"/>
<reference evidence="2 3" key="1">
    <citation type="journal article" date="2018" name="Sci. Rep.">
        <title>Comparative genomics provides insights into the lifestyle and reveals functional heterogeneity of dark septate endophytic fungi.</title>
        <authorList>
            <person name="Knapp D.G."/>
            <person name="Nemeth J.B."/>
            <person name="Barry K."/>
            <person name="Hainaut M."/>
            <person name="Henrissat B."/>
            <person name="Johnson J."/>
            <person name="Kuo A."/>
            <person name="Lim J.H.P."/>
            <person name="Lipzen A."/>
            <person name="Nolan M."/>
            <person name="Ohm R.A."/>
            <person name="Tamas L."/>
            <person name="Grigoriev I.V."/>
            <person name="Spatafora J.W."/>
            <person name="Nagy L.G."/>
            <person name="Kovacs G.M."/>
        </authorList>
    </citation>
    <scope>NUCLEOTIDE SEQUENCE [LARGE SCALE GENOMIC DNA]</scope>
    <source>
        <strain evidence="2 3">DSE2036</strain>
    </source>
</reference>
<dbReference type="PANTHER" id="PTHR42085:SF2">
    <property type="entry name" value="F-BOX DOMAIN-CONTAINING PROTEIN"/>
    <property type="match status" value="1"/>
</dbReference>
<gene>
    <name evidence="2" type="ORF">DM02DRAFT_715853</name>
</gene>
<dbReference type="EMBL" id="KZ805315">
    <property type="protein sequence ID" value="PVI05308.1"/>
    <property type="molecule type" value="Genomic_DNA"/>
</dbReference>
<evidence type="ECO:0008006" key="4">
    <source>
        <dbReference type="Google" id="ProtNLM"/>
    </source>
</evidence>
<feature type="region of interest" description="Disordered" evidence="1">
    <location>
        <begin position="1"/>
        <end position="34"/>
    </location>
</feature>
<dbReference type="PANTHER" id="PTHR42085">
    <property type="entry name" value="F-BOX DOMAIN-CONTAINING PROTEIN"/>
    <property type="match status" value="1"/>
</dbReference>
<dbReference type="InterPro" id="IPR038883">
    <property type="entry name" value="AN11006-like"/>
</dbReference>
<evidence type="ECO:0000313" key="3">
    <source>
        <dbReference type="Proteomes" id="UP000244855"/>
    </source>
</evidence>
<name>A0A2V1E425_9PLEO</name>
<accession>A0A2V1E425</accession>
<sequence>MNEHNRHSLLDSSIRLSKETNKTGAQPNHRQSWGYQDEDDATFATTHLQPPKPKPFPFLALPYEIRLHIYELLLSFPKTLDLDPSNPRTLIPNLRLFLVSRQIHAEASRAFYSLNTFRIFPINGRFFHAKYPLLARLPASYKTHITKLELRLGPGWTKPPKGWVIDEREGNRRRLRLADIQNVRLLKVFVECDPAASEVFNGFRHKEGRDFYTGFCVGLLNGLFEHLPSLERVEFDAYPSVPRNSPLLKGLLDEAKAGGKGILWGPERGWDKVVDVDLAGVLMKLGLEL</sequence>
<dbReference type="Proteomes" id="UP000244855">
    <property type="component" value="Unassembled WGS sequence"/>
</dbReference>
<protein>
    <recommendedName>
        <fullName evidence="4">F-box domain-containing protein</fullName>
    </recommendedName>
</protein>